<dbReference type="Proteomes" id="UP000663842">
    <property type="component" value="Unassembled WGS sequence"/>
</dbReference>
<evidence type="ECO:0000313" key="5">
    <source>
        <dbReference type="EMBL" id="CAF3739466.1"/>
    </source>
</evidence>
<dbReference type="EMBL" id="CAJOBF010000070">
    <property type="protein sequence ID" value="CAF3739075.1"/>
    <property type="molecule type" value="Genomic_DNA"/>
</dbReference>
<organism evidence="4 6">
    <name type="scientific">Rotaria magnacalcarata</name>
    <dbReference type="NCBI Taxonomy" id="392030"/>
    <lineage>
        <taxon>Eukaryota</taxon>
        <taxon>Metazoa</taxon>
        <taxon>Spiralia</taxon>
        <taxon>Gnathifera</taxon>
        <taxon>Rotifera</taxon>
        <taxon>Eurotatoria</taxon>
        <taxon>Bdelloidea</taxon>
        <taxon>Philodinida</taxon>
        <taxon>Philodinidae</taxon>
        <taxon>Rotaria</taxon>
    </lineage>
</organism>
<evidence type="ECO:0000313" key="2">
    <source>
        <dbReference type="EMBL" id="CAF2070870.1"/>
    </source>
</evidence>
<evidence type="ECO:0000313" key="4">
    <source>
        <dbReference type="EMBL" id="CAF3739075.1"/>
    </source>
</evidence>
<reference evidence="4" key="1">
    <citation type="submission" date="2021-02" db="EMBL/GenBank/DDBJ databases">
        <authorList>
            <person name="Nowell W R."/>
        </authorList>
    </citation>
    <scope>NUCLEOTIDE SEQUENCE</scope>
</reference>
<dbReference type="EMBL" id="CAJNRF010008029">
    <property type="protein sequence ID" value="CAF2096696.1"/>
    <property type="molecule type" value="Genomic_DNA"/>
</dbReference>
<keyword evidence="7" id="KW-1185">Reference proteome</keyword>
<feature type="compositionally biased region" description="Low complexity" evidence="1">
    <location>
        <begin position="64"/>
        <end position="92"/>
    </location>
</feature>
<dbReference type="AlphaFoldDB" id="A0A818XFV3"/>
<sequence length="201" mass="22074">MSNDKLSALPNSLEDIDATNIRRVTLTRTGVAALFAQSSYDTGEKVLTTDSTRLNREYRPPPVTRSWLTSHSTTSHSTTSNNTTGSSFRSTGPTVAAQRSSLFRYVIQRSSSFATTAVSQAVLNTRRHTLKQIRSICNQHDKVSSIDSDVIPVASITDCLEAPSIAAVQICRSISMPNTADKYRQHYKQQHLLVKSGGKPM</sequence>
<comment type="caution">
    <text evidence="4">The sequence shown here is derived from an EMBL/GenBank/DDBJ whole genome shotgun (WGS) entry which is preliminary data.</text>
</comment>
<protein>
    <submittedName>
        <fullName evidence="4">Uncharacterized protein</fullName>
    </submittedName>
</protein>
<dbReference type="Proteomes" id="UP000663866">
    <property type="component" value="Unassembled WGS sequence"/>
</dbReference>
<evidence type="ECO:0000313" key="6">
    <source>
        <dbReference type="Proteomes" id="UP000663842"/>
    </source>
</evidence>
<dbReference type="EMBL" id="CAJNRG010004941">
    <property type="protein sequence ID" value="CAF2070870.1"/>
    <property type="molecule type" value="Genomic_DNA"/>
</dbReference>
<proteinExistence type="predicted"/>
<evidence type="ECO:0000256" key="1">
    <source>
        <dbReference type="SAM" id="MobiDB-lite"/>
    </source>
</evidence>
<evidence type="ECO:0000313" key="7">
    <source>
        <dbReference type="Proteomes" id="UP000663866"/>
    </source>
</evidence>
<name>A0A818XFV3_9BILA</name>
<evidence type="ECO:0000313" key="3">
    <source>
        <dbReference type="EMBL" id="CAF2096696.1"/>
    </source>
</evidence>
<gene>
    <name evidence="5" type="ORF">OVN521_LOCUS471</name>
    <name evidence="4" type="ORF">UXM345_LOCUS1311</name>
    <name evidence="3" type="ORF">WKI299_LOCUS19303</name>
    <name evidence="2" type="ORF">XDN619_LOCUS12521</name>
</gene>
<dbReference type="EMBL" id="CAJOBG010000026">
    <property type="protein sequence ID" value="CAF3739466.1"/>
    <property type="molecule type" value="Genomic_DNA"/>
</dbReference>
<feature type="region of interest" description="Disordered" evidence="1">
    <location>
        <begin position="51"/>
        <end position="92"/>
    </location>
</feature>
<dbReference type="Proteomes" id="UP000663887">
    <property type="component" value="Unassembled WGS sequence"/>
</dbReference>
<dbReference type="Proteomes" id="UP000663856">
    <property type="component" value="Unassembled WGS sequence"/>
</dbReference>
<accession>A0A818XFV3</accession>